<dbReference type="GO" id="GO:1990745">
    <property type="term" value="C:EARP complex"/>
    <property type="evidence" value="ECO:0007669"/>
    <property type="project" value="TreeGrafter"/>
</dbReference>
<dbReference type="Pfam" id="PF08700">
    <property type="entry name" value="VPS51_Exo84_N"/>
    <property type="match status" value="1"/>
</dbReference>
<dbReference type="InterPro" id="IPR016159">
    <property type="entry name" value="Cullin_repeat-like_dom_sf"/>
</dbReference>
<comment type="subcellular location">
    <subcellularLocation>
        <location evidence="3">Golgi apparatus</location>
        <location evidence="3">trans-Golgi network</location>
    </subcellularLocation>
</comment>
<dbReference type="GO" id="GO:0007041">
    <property type="term" value="P:lysosomal transport"/>
    <property type="evidence" value="ECO:0007669"/>
    <property type="project" value="TreeGrafter"/>
</dbReference>
<protein>
    <recommendedName>
        <fullName evidence="3">Vacuolar protein sorting-associated protein 51 homolog</fullName>
    </recommendedName>
</protein>
<keyword evidence="7" id="KW-1185">Reference proteome</keyword>
<dbReference type="GO" id="GO:0032456">
    <property type="term" value="P:endocytic recycling"/>
    <property type="evidence" value="ECO:0007669"/>
    <property type="project" value="TreeGrafter"/>
</dbReference>
<keyword evidence="3" id="KW-0333">Golgi apparatus</keyword>
<keyword evidence="2 4" id="KW-0175">Coiled coil</keyword>
<name>K3WGS7_GLOUD</name>
<comment type="similarity">
    <text evidence="1 3">Belongs to the VPS51 family.</text>
</comment>
<dbReference type="GO" id="GO:0042147">
    <property type="term" value="P:retrograde transport, endosome to Golgi"/>
    <property type="evidence" value="ECO:0007669"/>
    <property type="project" value="UniProtKB-UniRule"/>
</dbReference>
<dbReference type="STRING" id="431595.K3WGS7"/>
<evidence type="ECO:0000313" key="6">
    <source>
        <dbReference type="EnsemblProtists" id="PYU1_T004168"/>
    </source>
</evidence>
<keyword evidence="3" id="KW-0653">Protein transport</keyword>
<dbReference type="GO" id="GO:0000938">
    <property type="term" value="C:GARP complex"/>
    <property type="evidence" value="ECO:0007669"/>
    <property type="project" value="UniProtKB-UniRule"/>
</dbReference>
<comment type="function">
    <text evidence="3">Acts as component of the GARP complex that is involved in retrograde transport from early and late endosomes to the trans-Golgi network (TGN).</text>
</comment>
<dbReference type="Proteomes" id="UP000019132">
    <property type="component" value="Unassembled WGS sequence"/>
</dbReference>
<feature type="region of interest" description="Disordered" evidence="5">
    <location>
        <begin position="705"/>
        <end position="727"/>
    </location>
</feature>
<dbReference type="GO" id="GO:0006869">
    <property type="term" value="P:lipid transport"/>
    <property type="evidence" value="ECO:0007669"/>
    <property type="project" value="UniProtKB-UniRule"/>
</dbReference>
<reference evidence="6" key="3">
    <citation type="submission" date="2015-02" db="UniProtKB">
        <authorList>
            <consortium name="EnsemblProtists"/>
        </authorList>
    </citation>
    <scope>IDENTIFICATION</scope>
    <source>
        <strain evidence="6">DAOM BR144</strain>
    </source>
</reference>
<reference evidence="7" key="2">
    <citation type="submission" date="2010-04" db="EMBL/GenBank/DDBJ databases">
        <authorList>
            <person name="Buell R."/>
            <person name="Hamilton J."/>
            <person name="Hostetler J."/>
        </authorList>
    </citation>
    <scope>NUCLEOTIDE SEQUENCE [LARGE SCALE GENOMIC DNA]</scope>
    <source>
        <strain evidence="7">DAOM:BR144</strain>
    </source>
</reference>
<feature type="coiled-coil region" evidence="4">
    <location>
        <begin position="53"/>
        <end position="105"/>
    </location>
</feature>
<evidence type="ECO:0000256" key="3">
    <source>
        <dbReference type="RuleBase" id="RU368010"/>
    </source>
</evidence>
<evidence type="ECO:0000313" key="7">
    <source>
        <dbReference type="Proteomes" id="UP000019132"/>
    </source>
</evidence>
<dbReference type="PANTHER" id="PTHR15954">
    <property type="entry name" value="VACUOLAR PROTEIN SORTING-ASSOCIATED PROTEIN 51 HOMOLOG"/>
    <property type="match status" value="1"/>
</dbReference>
<dbReference type="PANTHER" id="PTHR15954:SF4">
    <property type="entry name" value="VACUOLAR PROTEIN SORTING-ASSOCIATED PROTEIN 51 HOMOLOG"/>
    <property type="match status" value="1"/>
</dbReference>
<dbReference type="SUPFAM" id="SSF74788">
    <property type="entry name" value="Cullin repeat-like"/>
    <property type="match status" value="1"/>
</dbReference>
<dbReference type="GO" id="GO:0015031">
    <property type="term" value="P:protein transport"/>
    <property type="evidence" value="ECO:0007669"/>
    <property type="project" value="UniProtKB-UniRule"/>
</dbReference>
<feature type="region of interest" description="Disordered" evidence="5">
    <location>
        <begin position="440"/>
        <end position="473"/>
    </location>
</feature>
<sequence>MAEEHGMSRMQELLSSYYGMQDKESEAESLRNIDSKGFDSKIYVKEMLQMRGLNDLLQRDDQLIREIKELDTNMQMLVYENYNKFISATDTIRKMKNNVASMEEEVGKVVKSMDVITEKSESINVALAPHRSKVEKLIGVRRLLKRLEFIFDLPQRLNTALKQEEYANATKYYLLARRILGRYEHIASFKTIQLEAERIMQQLEQRLSQRLRNTTLTSEEICETVSLLAQLDACSDDMRQQFLDWHQTYFETRLAAYMAINEDESVLVFLQRVNAKVLTKMATVFRVYKDNFLPDLVAREKRGGLRSSTALQDDAFVTFARELFALYLRVCASQFRRPHQEFGTEDEIHGLQSEGRDTDSFTLHSGGASDDEYVVLMCVLKHFVSNVKEIDAIIPPCRLVGGAIEIVETCVRFQIERVFRKLRVGTVDLLTNAHYQVNHLRQSSRNTSQGSNSSNSSSSSSGTSQSVQPAAQEAARGFTEMMQHVLRQMEPLVQTGASILREMSRVFSDLVQTQFYHFLKWFNVSIVTYTEPKRAFASSPHDIGSNSQEGFADEEVALPWLEPTPPFLLFLAFLCQELASAGIGECLQVLVECLPSNSVQSPSVAATHDGEARNGKQLDVAHMVQVTSETCTELVQHVVKHYGNQLCGTIQKGMEATSWADMDDEPRNVQEMVAAVVEATFRFGKEIALALGDEQSGFFGGFSSSRTGSRDFRRRTSGLKSRGGGGSGMQLDIERIFAKRIQIFQPVADPTTEWFVQGMLKMSIKAFGELVRAQEFSKFGLQQIQVNAEFLRSTTVHLVAESQELESLLSDLLSNARERAFEDSLMEQSNVVAIVSTKSTQVLSRKA</sequence>
<keyword evidence="3" id="KW-0813">Transport</keyword>
<dbReference type="eggNOG" id="KOG2346">
    <property type="taxonomic scope" value="Eukaryota"/>
</dbReference>
<evidence type="ECO:0000256" key="2">
    <source>
        <dbReference type="ARBA" id="ARBA00023054"/>
    </source>
</evidence>
<dbReference type="InterPro" id="IPR014812">
    <property type="entry name" value="Vps51"/>
</dbReference>
<dbReference type="GO" id="GO:0048193">
    <property type="term" value="P:Golgi vesicle transport"/>
    <property type="evidence" value="ECO:0007669"/>
    <property type="project" value="TreeGrafter"/>
</dbReference>
<dbReference type="AlphaFoldDB" id="K3WGS7"/>
<dbReference type="InParanoid" id="K3WGS7"/>
<feature type="compositionally biased region" description="Low complexity" evidence="5">
    <location>
        <begin position="441"/>
        <end position="466"/>
    </location>
</feature>
<dbReference type="GO" id="GO:0005829">
    <property type="term" value="C:cytosol"/>
    <property type="evidence" value="ECO:0007669"/>
    <property type="project" value="GOC"/>
</dbReference>
<dbReference type="HOGENOM" id="CLU_008525_0_0_1"/>
<evidence type="ECO:0000256" key="1">
    <source>
        <dbReference type="ARBA" id="ARBA00006080"/>
    </source>
</evidence>
<evidence type="ECO:0000256" key="4">
    <source>
        <dbReference type="SAM" id="Coils"/>
    </source>
</evidence>
<reference evidence="7" key="1">
    <citation type="journal article" date="2010" name="Genome Biol.">
        <title>Genome sequence of the necrotrophic plant pathogen Pythium ultimum reveals original pathogenicity mechanisms and effector repertoire.</title>
        <authorList>
            <person name="Levesque C.A."/>
            <person name="Brouwer H."/>
            <person name="Cano L."/>
            <person name="Hamilton J.P."/>
            <person name="Holt C."/>
            <person name="Huitema E."/>
            <person name="Raffaele S."/>
            <person name="Robideau G.P."/>
            <person name="Thines M."/>
            <person name="Win J."/>
            <person name="Zerillo M.M."/>
            <person name="Beakes G.W."/>
            <person name="Boore J.L."/>
            <person name="Busam D."/>
            <person name="Dumas B."/>
            <person name="Ferriera S."/>
            <person name="Fuerstenberg S.I."/>
            <person name="Gachon C.M."/>
            <person name="Gaulin E."/>
            <person name="Govers F."/>
            <person name="Grenville-Briggs L."/>
            <person name="Horner N."/>
            <person name="Hostetler J."/>
            <person name="Jiang R.H."/>
            <person name="Johnson J."/>
            <person name="Krajaejun T."/>
            <person name="Lin H."/>
            <person name="Meijer H.J."/>
            <person name="Moore B."/>
            <person name="Morris P."/>
            <person name="Phuntmart V."/>
            <person name="Puiu D."/>
            <person name="Shetty J."/>
            <person name="Stajich J.E."/>
            <person name="Tripathy S."/>
            <person name="Wawra S."/>
            <person name="van West P."/>
            <person name="Whitty B.R."/>
            <person name="Coutinho P.M."/>
            <person name="Henrissat B."/>
            <person name="Martin F."/>
            <person name="Thomas P.D."/>
            <person name="Tyler B.M."/>
            <person name="De Vries R.P."/>
            <person name="Kamoun S."/>
            <person name="Yandell M."/>
            <person name="Tisserat N."/>
            <person name="Buell C.R."/>
        </authorList>
    </citation>
    <scope>NUCLEOTIDE SEQUENCE</scope>
    <source>
        <strain evidence="7">DAOM:BR144</strain>
    </source>
</reference>
<comment type="subunit">
    <text evidence="3">Component of the Golgi-associated retrograde protein (GARP) complex.</text>
</comment>
<dbReference type="GO" id="GO:0007030">
    <property type="term" value="P:Golgi organization"/>
    <property type="evidence" value="ECO:0007669"/>
    <property type="project" value="UniProtKB-UniRule"/>
</dbReference>
<dbReference type="GO" id="GO:0016020">
    <property type="term" value="C:membrane"/>
    <property type="evidence" value="ECO:0007669"/>
    <property type="project" value="TreeGrafter"/>
</dbReference>
<dbReference type="EMBL" id="GL376567">
    <property type="status" value="NOT_ANNOTATED_CDS"/>
    <property type="molecule type" value="Genomic_DNA"/>
</dbReference>
<accession>K3WGS7</accession>
<keyword evidence="3" id="KW-0445">Lipid transport</keyword>
<proteinExistence type="inferred from homology"/>
<evidence type="ECO:0000256" key="5">
    <source>
        <dbReference type="SAM" id="MobiDB-lite"/>
    </source>
</evidence>
<organism evidence="6 7">
    <name type="scientific">Globisporangium ultimum (strain ATCC 200006 / CBS 805.95 / DAOM BR144)</name>
    <name type="common">Pythium ultimum</name>
    <dbReference type="NCBI Taxonomy" id="431595"/>
    <lineage>
        <taxon>Eukaryota</taxon>
        <taxon>Sar</taxon>
        <taxon>Stramenopiles</taxon>
        <taxon>Oomycota</taxon>
        <taxon>Peronosporomycetes</taxon>
        <taxon>Pythiales</taxon>
        <taxon>Pythiaceae</taxon>
        <taxon>Globisporangium</taxon>
    </lineage>
</organism>
<dbReference type="VEuPathDB" id="FungiDB:PYU1_G004158"/>
<dbReference type="EnsemblProtists" id="PYU1_T004168">
    <property type="protein sequence ID" value="PYU1_T004168"/>
    <property type="gene ID" value="PYU1_G004158"/>
</dbReference>